<proteinExistence type="predicted"/>
<reference evidence="2" key="1">
    <citation type="journal article" date="2019" name="Int. J. Syst. Evol. Microbiol.">
        <title>The Global Catalogue of Microorganisms (GCM) 10K type strain sequencing project: providing services to taxonomists for standard genome sequencing and annotation.</title>
        <authorList>
            <consortium name="The Broad Institute Genomics Platform"/>
            <consortium name="The Broad Institute Genome Sequencing Center for Infectious Disease"/>
            <person name="Wu L."/>
            <person name="Ma J."/>
        </authorList>
    </citation>
    <scope>NUCLEOTIDE SEQUENCE [LARGE SCALE GENOMIC DNA]</scope>
    <source>
        <strain evidence="2">IBRC-M 10987</strain>
    </source>
</reference>
<organism evidence="1 2">
    <name type="scientific">Paenibacillus xanthanilyticus</name>
    <dbReference type="NCBI Taxonomy" id="1783531"/>
    <lineage>
        <taxon>Bacteria</taxon>
        <taxon>Bacillati</taxon>
        <taxon>Bacillota</taxon>
        <taxon>Bacilli</taxon>
        <taxon>Bacillales</taxon>
        <taxon>Paenibacillaceae</taxon>
        <taxon>Paenibacillus</taxon>
    </lineage>
</organism>
<name>A0ABV8K1F8_9BACL</name>
<protein>
    <submittedName>
        <fullName evidence="1">Uncharacterized protein</fullName>
    </submittedName>
</protein>
<evidence type="ECO:0000313" key="1">
    <source>
        <dbReference type="EMBL" id="MFC4099068.1"/>
    </source>
</evidence>
<comment type="caution">
    <text evidence="1">The sequence shown here is derived from an EMBL/GenBank/DDBJ whole genome shotgun (WGS) entry which is preliminary data.</text>
</comment>
<accession>A0ABV8K1F8</accession>
<dbReference type="RefSeq" id="WP_377717759.1">
    <property type="nucleotide sequence ID" value="NZ_JBHSAM010000014.1"/>
</dbReference>
<dbReference type="Proteomes" id="UP001595715">
    <property type="component" value="Unassembled WGS sequence"/>
</dbReference>
<sequence length="44" mass="4739">MYTIRHFCASLFSQLHCCTFAPSAVDAFATSTTLPLLSKSRSAG</sequence>
<keyword evidence="2" id="KW-1185">Reference proteome</keyword>
<evidence type="ECO:0000313" key="2">
    <source>
        <dbReference type="Proteomes" id="UP001595715"/>
    </source>
</evidence>
<dbReference type="EMBL" id="JBHSAM010000014">
    <property type="protein sequence ID" value="MFC4099068.1"/>
    <property type="molecule type" value="Genomic_DNA"/>
</dbReference>
<gene>
    <name evidence="1" type="ORF">ACFOZ8_05285</name>
</gene>